<feature type="chain" id="PRO_5006136754" description="Porin" evidence="1">
    <location>
        <begin position="22"/>
        <end position="434"/>
    </location>
</feature>
<evidence type="ECO:0000313" key="2">
    <source>
        <dbReference type="EMBL" id="KPM50122.1"/>
    </source>
</evidence>
<dbReference type="AlphaFoldDB" id="A0A0P7CBQ1"/>
<reference evidence="2 3" key="1">
    <citation type="submission" date="2015-07" db="EMBL/GenBank/DDBJ databases">
        <title>The draft genome sequence of Leadbetterella sp. JN14-9.</title>
        <authorList>
            <person name="Liu Y."/>
            <person name="Du J."/>
            <person name="Shao Z."/>
        </authorList>
    </citation>
    <scope>NUCLEOTIDE SEQUENCE [LARGE SCALE GENOMIC DNA]</scope>
    <source>
        <strain evidence="2 3">JN14-9</strain>
    </source>
</reference>
<keyword evidence="1" id="KW-0732">Signal</keyword>
<keyword evidence="3" id="KW-1185">Reference proteome</keyword>
<organism evidence="2 3">
    <name type="scientific">Jiulongibacter sediminis</name>
    <dbReference type="NCBI Taxonomy" id="1605367"/>
    <lineage>
        <taxon>Bacteria</taxon>
        <taxon>Pseudomonadati</taxon>
        <taxon>Bacteroidota</taxon>
        <taxon>Cytophagia</taxon>
        <taxon>Cytophagales</taxon>
        <taxon>Leadbetterellaceae</taxon>
        <taxon>Jiulongibacter</taxon>
    </lineage>
</organism>
<dbReference type="EMBL" id="LGTQ01000005">
    <property type="protein sequence ID" value="KPM50122.1"/>
    <property type="molecule type" value="Genomic_DNA"/>
</dbReference>
<dbReference type="OrthoDB" id="9771991at2"/>
<dbReference type="PATRIC" id="fig|1605367.3.peg.1813"/>
<accession>A0A0P7CBQ1</accession>
<feature type="signal peptide" evidence="1">
    <location>
        <begin position="1"/>
        <end position="21"/>
    </location>
</feature>
<evidence type="ECO:0008006" key="4">
    <source>
        <dbReference type="Google" id="ProtNLM"/>
    </source>
</evidence>
<dbReference type="Proteomes" id="UP000050454">
    <property type="component" value="Unassembled WGS sequence"/>
</dbReference>
<proteinExistence type="predicted"/>
<dbReference type="RefSeq" id="WP_055145070.1">
    <property type="nucleotide sequence ID" value="NZ_JXSZ01000005.1"/>
</dbReference>
<evidence type="ECO:0000313" key="3">
    <source>
        <dbReference type="Proteomes" id="UP000050454"/>
    </source>
</evidence>
<name>A0A0P7CBQ1_9BACT</name>
<protein>
    <recommendedName>
        <fullName evidence="4">Porin</fullName>
    </recommendedName>
</protein>
<gene>
    <name evidence="2" type="ORF">AFM12_02350</name>
</gene>
<dbReference type="STRING" id="1605367.AFM12_02350"/>
<evidence type="ECO:0000256" key="1">
    <source>
        <dbReference type="SAM" id="SignalP"/>
    </source>
</evidence>
<comment type="caution">
    <text evidence="2">The sequence shown here is derived from an EMBL/GenBank/DDBJ whole genome shotgun (WGS) entry which is preliminary data.</text>
</comment>
<sequence length="434" mass="48725">MKNYQWLLTLFLILYSTFSGTAQSFKNGKLTLNEDGSRWVKLTLLNQVWVRSMEYNPGTTKFGYDYPKGTDIGIRRYRIQFLGQLTDRVFFYSQFGENNFNDISNRKLGFFVHDAVGEYAIDREKLSLGAGLTAWGGLSRFSAPSVGSILGVDAPLFLQSTNDVTDQFLRKLSLYAKGKLGKLDYRLTMADPMAIQRSNSYDPNLSSQSNFSPKPAKKQWNGYFMYQFLDQEGNQTPYMTGTYLGKKKVFNIGAGFIFQPEAMWHSGLSNADTLLTNMVQLATDIYYDAPINENGASISFYGNFTHFDFGPNYIRQLGAMNPTTGSAATDILNGGGNAYPAYGTGNTLYFQAGIKSDDNFIGNTSVMPYVSLQHSVYERLNDPVNFIDAGLAWFLSEHSSKLTLGFQNRPVFTSDGDISQRKNGVILQYQVYFN</sequence>